<dbReference type="EMBL" id="AP018712">
    <property type="protein sequence ID" value="BBE30310.1"/>
    <property type="molecule type" value="Genomic_DNA"/>
</dbReference>
<dbReference type="PROSITE" id="PS50109">
    <property type="entry name" value="HIS_KIN"/>
    <property type="match status" value="1"/>
</dbReference>
<dbReference type="PANTHER" id="PTHR45528:SF12">
    <property type="entry name" value="SENSOR HISTIDINE KINASE ARSS"/>
    <property type="match status" value="1"/>
</dbReference>
<dbReference type="PRINTS" id="PR00344">
    <property type="entry name" value="BCTRLSENSOR"/>
</dbReference>
<organism evidence="13 14">
    <name type="scientific">Tepiditoga spiralis</name>
    <dbReference type="NCBI Taxonomy" id="2108365"/>
    <lineage>
        <taxon>Bacteria</taxon>
        <taxon>Thermotogati</taxon>
        <taxon>Thermotogota</taxon>
        <taxon>Thermotogae</taxon>
        <taxon>Petrotogales</taxon>
        <taxon>Petrotogaceae</taxon>
        <taxon>Tepiditoga</taxon>
    </lineage>
</organism>
<dbReference type="KEGG" id="ocy:OSSY52_04510"/>
<keyword evidence="14" id="KW-1185">Reference proteome</keyword>
<dbReference type="Gene3D" id="1.10.287.130">
    <property type="match status" value="1"/>
</dbReference>
<dbReference type="FunFam" id="1.10.287.130:FF:000001">
    <property type="entry name" value="Two-component sensor histidine kinase"/>
    <property type="match status" value="1"/>
</dbReference>
<feature type="transmembrane region" description="Helical" evidence="11">
    <location>
        <begin position="152"/>
        <end position="176"/>
    </location>
</feature>
<dbReference type="AlphaFoldDB" id="A0A7G1G1Y9"/>
<dbReference type="SMART" id="SM00387">
    <property type="entry name" value="HATPase_c"/>
    <property type="match status" value="1"/>
</dbReference>
<name>A0A7G1G1Y9_9BACT</name>
<evidence type="ECO:0000256" key="8">
    <source>
        <dbReference type="ARBA" id="ARBA00022989"/>
    </source>
</evidence>
<dbReference type="InParanoid" id="A0A7G1G1Y9"/>
<comment type="subcellular location">
    <subcellularLocation>
        <location evidence="2">Membrane</location>
        <topology evidence="2">Multi-pass membrane protein</topology>
    </subcellularLocation>
</comment>
<dbReference type="InterPro" id="IPR003661">
    <property type="entry name" value="HisK_dim/P_dom"/>
</dbReference>
<dbReference type="FunCoup" id="A0A7G1G1Y9">
    <property type="interactions" value="147"/>
</dbReference>
<evidence type="ECO:0000256" key="7">
    <source>
        <dbReference type="ARBA" id="ARBA00022777"/>
    </source>
</evidence>
<dbReference type="SMART" id="SM00388">
    <property type="entry name" value="HisKA"/>
    <property type="match status" value="1"/>
</dbReference>
<dbReference type="GO" id="GO:0016020">
    <property type="term" value="C:membrane"/>
    <property type="evidence" value="ECO:0007669"/>
    <property type="project" value="UniProtKB-SubCell"/>
</dbReference>
<dbReference type="Proteomes" id="UP000516361">
    <property type="component" value="Chromosome"/>
</dbReference>
<evidence type="ECO:0000313" key="14">
    <source>
        <dbReference type="Proteomes" id="UP000516361"/>
    </source>
</evidence>
<dbReference type="InterPro" id="IPR050398">
    <property type="entry name" value="HssS/ArlS-like"/>
</dbReference>
<gene>
    <name evidence="13" type="ORF">OSSY52_04510</name>
</gene>
<keyword evidence="10 11" id="KW-0472">Membrane</keyword>
<evidence type="ECO:0000256" key="1">
    <source>
        <dbReference type="ARBA" id="ARBA00000085"/>
    </source>
</evidence>
<dbReference type="Pfam" id="PF00512">
    <property type="entry name" value="HisKA"/>
    <property type="match status" value="1"/>
</dbReference>
<dbReference type="InterPro" id="IPR005467">
    <property type="entry name" value="His_kinase_dom"/>
</dbReference>
<keyword evidence="9" id="KW-0902">Two-component regulatory system</keyword>
<dbReference type="InterPro" id="IPR036890">
    <property type="entry name" value="HATPase_C_sf"/>
</dbReference>
<keyword evidence="7 13" id="KW-0418">Kinase</keyword>
<keyword evidence="6 11" id="KW-0812">Transmembrane</keyword>
<evidence type="ECO:0000256" key="10">
    <source>
        <dbReference type="ARBA" id="ARBA00023136"/>
    </source>
</evidence>
<evidence type="ECO:0000256" key="5">
    <source>
        <dbReference type="ARBA" id="ARBA00022679"/>
    </source>
</evidence>
<dbReference type="InterPro" id="IPR004358">
    <property type="entry name" value="Sig_transdc_His_kin-like_C"/>
</dbReference>
<dbReference type="Gene3D" id="6.10.340.10">
    <property type="match status" value="1"/>
</dbReference>
<keyword evidence="4" id="KW-0597">Phosphoprotein</keyword>
<keyword evidence="8 11" id="KW-1133">Transmembrane helix</keyword>
<evidence type="ECO:0000256" key="4">
    <source>
        <dbReference type="ARBA" id="ARBA00022553"/>
    </source>
</evidence>
<sequence length="440" mass="50387">MLDTLSEKIKSSAVLNQAIFFTIMVFIIITIITFSMKILVSTTALHGYSKALINQINPNKILKNDETDIFSKFLENTDIIKRSFMENKIVILDNKLINDPYKIIDENFRIPGTPVAIKKNGIYYIFVGLRLFDNSKMIVGGPSLEFTAVMGAFNYISIIILIFGLIFSIIISYLLAKKSLSPTIKISKKLSKINIENLERVPEQKTIEFQVLANRLNSMLDRIEQGYEIQKQFVSDVSHELRTPLTTLNGYIKMLKRWGKNDEKLLEESIEKIETSTNYLKSMIEKLLILSKPDFNPEISIFNISDAIKEVLKLYNTQERKFIEKGTSFNVETSFEYLIIILKTLIENAVKYSEKEIEIIYDKNSIIIKDFGIGIPEDKVEHIFERFYQADTSRKDFGHGLGLSIAKKLCEKLNIKIVANSKINEGSSFKLMFGGKNSEN</sequence>
<evidence type="ECO:0000256" key="11">
    <source>
        <dbReference type="SAM" id="Phobius"/>
    </source>
</evidence>
<dbReference type="PANTHER" id="PTHR45528">
    <property type="entry name" value="SENSOR HISTIDINE KINASE CPXA"/>
    <property type="match status" value="1"/>
</dbReference>
<evidence type="ECO:0000256" key="9">
    <source>
        <dbReference type="ARBA" id="ARBA00023012"/>
    </source>
</evidence>
<evidence type="ECO:0000256" key="2">
    <source>
        <dbReference type="ARBA" id="ARBA00004141"/>
    </source>
</evidence>
<dbReference type="EC" id="2.7.13.3" evidence="3"/>
<protein>
    <recommendedName>
        <fullName evidence="3">histidine kinase</fullName>
        <ecNumber evidence="3">2.7.13.3</ecNumber>
    </recommendedName>
</protein>
<evidence type="ECO:0000256" key="3">
    <source>
        <dbReference type="ARBA" id="ARBA00012438"/>
    </source>
</evidence>
<keyword evidence="5" id="KW-0808">Transferase</keyword>
<dbReference type="Gene3D" id="3.30.565.10">
    <property type="entry name" value="Histidine kinase-like ATPase, C-terminal domain"/>
    <property type="match status" value="1"/>
</dbReference>
<evidence type="ECO:0000313" key="13">
    <source>
        <dbReference type="EMBL" id="BBE30310.1"/>
    </source>
</evidence>
<feature type="domain" description="Histidine kinase" evidence="12">
    <location>
        <begin position="236"/>
        <end position="437"/>
    </location>
</feature>
<comment type="catalytic activity">
    <reaction evidence="1">
        <text>ATP + protein L-histidine = ADP + protein N-phospho-L-histidine.</text>
        <dbReference type="EC" id="2.7.13.3"/>
    </reaction>
</comment>
<feature type="transmembrane region" description="Helical" evidence="11">
    <location>
        <begin position="18"/>
        <end position="40"/>
    </location>
</feature>
<proteinExistence type="predicted"/>
<dbReference type="Pfam" id="PF02518">
    <property type="entry name" value="HATPase_c"/>
    <property type="match status" value="1"/>
</dbReference>
<accession>A0A7G1G1Y9</accession>
<reference evidence="13 14" key="1">
    <citation type="submission" date="2018-06" db="EMBL/GenBank/DDBJ databases">
        <title>Genome sequencing of Oceanotoga sp. sy52.</title>
        <authorList>
            <person name="Mori K."/>
        </authorList>
    </citation>
    <scope>NUCLEOTIDE SEQUENCE [LARGE SCALE GENOMIC DNA]</scope>
    <source>
        <strain evidence="14">sy52</strain>
    </source>
</reference>
<dbReference type="CDD" id="cd00075">
    <property type="entry name" value="HATPase"/>
    <property type="match status" value="1"/>
</dbReference>
<dbReference type="SUPFAM" id="SSF47384">
    <property type="entry name" value="Homodimeric domain of signal transducing histidine kinase"/>
    <property type="match status" value="1"/>
</dbReference>
<dbReference type="InterPro" id="IPR003594">
    <property type="entry name" value="HATPase_dom"/>
</dbReference>
<dbReference type="InterPro" id="IPR036097">
    <property type="entry name" value="HisK_dim/P_sf"/>
</dbReference>
<dbReference type="GO" id="GO:0000155">
    <property type="term" value="F:phosphorelay sensor kinase activity"/>
    <property type="evidence" value="ECO:0007669"/>
    <property type="project" value="InterPro"/>
</dbReference>
<dbReference type="SUPFAM" id="SSF55874">
    <property type="entry name" value="ATPase domain of HSP90 chaperone/DNA topoisomerase II/histidine kinase"/>
    <property type="match status" value="1"/>
</dbReference>
<dbReference type="CDD" id="cd00082">
    <property type="entry name" value="HisKA"/>
    <property type="match status" value="1"/>
</dbReference>
<evidence type="ECO:0000259" key="12">
    <source>
        <dbReference type="PROSITE" id="PS50109"/>
    </source>
</evidence>
<evidence type="ECO:0000256" key="6">
    <source>
        <dbReference type="ARBA" id="ARBA00022692"/>
    </source>
</evidence>